<comment type="caution">
    <text evidence="1">The sequence shown here is derived from an EMBL/GenBank/DDBJ whole genome shotgun (WGS) entry which is preliminary data.</text>
</comment>
<accession>A0AAE3A5T5</accession>
<dbReference type="Proteomes" id="UP001197795">
    <property type="component" value="Unassembled WGS sequence"/>
</dbReference>
<dbReference type="EMBL" id="JAJEPV010000051">
    <property type="protein sequence ID" value="MCC2120966.1"/>
    <property type="molecule type" value="Genomic_DNA"/>
</dbReference>
<dbReference type="RefSeq" id="WP_022313324.1">
    <property type="nucleotide sequence ID" value="NZ_JAJEPV010000051.1"/>
</dbReference>
<sequence>MLNLLVKEYLAICEYLLELEKRRQETEELPLVRKGQLLVDKDMLTMLLDKNKYETATNKLKYWKDLAWIDAEEKRLTKRICINNRYRPLIVINMQRYECIRDLSIELKKL</sequence>
<gene>
    <name evidence="1" type="ORF">LKD75_15480</name>
</gene>
<evidence type="ECO:0000313" key="2">
    <source>
        <dbReference type="Proteomes" id="UP001197795"/>
    </source>
</evidence>
<protein>
    <submittedName>
        <fullName evidence="1">Uncharacterized protein</fullName>
    </submittedName>
</protein>
<dbReference type="AlphaFoldDB" id="A0AAE3A5T5"/>
<evidence type="ECO:0000313" key="1">
    <source>
        <dbReference type="EMBL" id="MCC2120966.1"/>
    </source>
</evidence>
<organism evidence="1 2">
    <name type="scientific">Waltera acetigignens</name>
    <dbReference type="NCBI Taxonomy" id="2981769"/>
    <lineage>
        <taxon>Bacteria</taxon>
        <taxon>Bacillati</taxon>
        <taxon>Bacillota</taxon>
        <taxon>Clostridia</taxon>
        <taxon>Lachnospirales</taxon>
        <taxon>Lachnospiraceae</taxon>
        <taxon>Waltera</taxon>
    </lineage>
</organism>
<name>A0AAE3A5T5_9FIRM</name>
<keyword evidence="2" id="KW-1185">Reference proteome</keyword>
<proteinExistence type="predicted"/>
<reference evidence="1 2" key="1">
    <citation type="submission" date="2021-10" db="EMBL/GenBank/DDBJ databases">
        <title>Anaerobic single-cell dispensing facilitates the cultivation of human gut bacteria.</title>
        <authorList>
            <person name="Afrizal A."/>
        </authorList>
    </citation>
    <scope>NUCLEOTIDE SEQUENCE [LARGE SCALE GENOMIC DNA]</scope>
    <source>
        <strain evidence="1 2">CLA-AA-H273</strain>
    </source>
</reference>